<dbReference type="EMBL" id="JABFUD020000017">
    <property type="protein sequence ID" value="KAI5067637.1"/>
    <property type="molecule type" value="Genomic_DNA"/>
</dbReference>
<feature type="transmembrane region" description="Helical" evidence="7">
    <location>
        <begin position="236"/>
        <end position="254"/>
    </location>
</feature>
<organism evidence="8 9">
    <name type="scientific">Adiantum capillus-veneris</name>
    <name type="common">Maidenhair fern</name>
    <dbReference type="NCBI Taxonomy" id="13818"/>
    <lineage>
        <taxon>Eukaryota</taxon>
        <taxon>Viridiplantae</taxon>
        <taxon>Streptophyta</taxon>
        <taxon>Embryophyta</taxon>
        <taxon>Tracheophyta</taxon>
        <taxon>Polypodiopsida</taxon>
        <taxon>Polypodiidae</taxon>
        <taxon>Polypodiales</taxon>
        <taxon>Pteridineae</taxon>
        <taxon>Pteridaceae</taxon>
        <taxon>Vittarioideae</taxon>
        <taxon>Adiantum</taxon>
    </lineage>
</organism>
<dbReference type="Pfam" id="PF05875">
    <property type="entry name" value="Ceramidase"/>
    <property type="match status" value="1"/>
</dbReference>
<keyword evidence="9" id="KW-1185">Reference proteome</keyword>
<dbReference type="OrthoDB" id="5562961at2759"/>
<evidence type="ECO:0000256" key="2">
    <source>
        <dbReference type="ARBA" id="ARBA00009780"/>
    </source>
</evidence>
<keyword evidence="6 7" id="KW-0472">Membrane</keyword>
<comment type="similarity">
    <text evidence="2">Belongs to the alkaline ceramidase family.</text>
</comment>
<evidence type="ECO:0000256" key="3">
    <source>
        <dbReference type="ARBA" id="ARBA00022692"/>
    </source>
</evidence>
<keyword evidence="4" id="KW-0378">Hydrolase</keyword>
<dbReference type="PANTHER" id="PTHR34368:SF1">
    <property type="entry name" value="OS01G0962200 PROTEIN"/>
    <property type="match status" value="1"/>
</dbReference>
<evidence type="ECO:0000256" key="6">
    <source>
        <dbReference type="ARBA" id="ARBA00023136"/>
    </source>
</evidence>
<dbReference type="InterPro" id="IPR008901">
    <property type="entry name" value="ACER"/>
</dbReference>
<accession>A0A9D4UH93</accession>
<sequence>MVKRLQVALKRFGEQRGLVWGTALVCFAVLMLLTPRIPQPQSYHKFADQRNLIGVPNSMNVISNFPFLIIGVIGLVLCLHGNYLGLSLRGEVWGWACFYVGVTATAFGSAYYHLKPNDARLVWDRLPMTIAFSSIMAVFIIERIDERRGTASLVPLLLAGIVSVAYWRFSDDLRPYAIVQFVPCVAIPAMTVSLPPKYTHSLYWLWVAALYLLAKIEEVLDRKIYRWTNHSISGHTMKHLSAVMVPVFMTVMLARRNIKIERES</sequence>
<evidence type="ECO:0000256" key="1">
    <source>
        <dbReference type="ARBA" id="ARBA00004141"/>
    </source>
</evidence>
<dbReference type="GO" id="GO:0006672">
    <property type="term" value="P:ceramide metabolic process"/>
    <property type="evidence" value="ECO:0007669"/>
    <property type="project" value="InterPro"/>
</dbReference>
<evidence type="ECO:0000313" key="9">
    <source>
        <dbReference type="Proteomes" id="UP000886520"/>
    </source>
</evidence>
<reference evidence="8" key="1">
    <citation type="submission" date="2021-01" db="EMBL/GenBank/DDBJ databases">
        <title>Adiantum capillus-veneris genome.</title>
        <authorList>
            <person name="Fang Y."/>
            <person name="Liao Q."/>
        </authorList>
    </citation>
    <scope>NUCLEOTIDE SEQUENCE</scope>
    <source>
        <strain evidence="8">H3</strain>
        <tissue evidence="8">Leaf</tissue>
    </source>
</reference>
<keyword evidence="3 7" id="KW-0812">Transmembrane</keyword>
<keyword evidence="5 7" id="KW-1133">Transmembrane helix</keyword>
<evidence type="ECO:0000256" key="7">
    <source>
        <dbReference type="SAM" id="Phobius"/>
    </source>
</evidence>
<gene>
    <name evidence="8" type="ORF">GOP47_0018165</name>
</gene>
<feature type="transmembrane region" description="Helical" evidence="7">
    <location>
        <begin position="58"/>
        <end position="80"/>
    </location>
</feature>
<feature type="transmembrane region" description="Helical" evidence="7">
    <location>
        <begin position="126"/>
        <end position="144"/>
    </location>
</feature>
<feature type="transmembrane region" description="Helical" evidence="7">
    <location>
        <begin position="18"/>
        <end position="38"/>
    </location>
</feature>
<proteinExistence type="inferred from homology"/>
<evidence type="ECO:0000313" key="8">
    <source>
        <dbReference type="EMBL" id="KAI5067637.1"/>
    </source>
</evidence>
<feature type="transmembrane region" description="Helical" evidence="7">
    <location>
        <begin position="151"/>
        <end position="169"/>
    </location>
</feature>
<dbReference type="Proteomes" id="UP000886520">
    <property type="component" value="Chromosome 17"/>
</dbReference>
<feature type="transmembrane region" description="Helical" evidence="7">
    <location>
        <begin position="201"/>
        <end position="216"/>
    </location>
</feature>
<dbReference type="PANTHER" id="PTHR34368">
    <property type="entry name" value="OS01G0962200 PROTEIN"/>
    <property type="match status" value="1"/>
</dbReference>
<feature type="transmembrane region" description="Helical" evidence="7">
    <location>
        <begin position="92"/>
        <end position="114"/>
    </location>
</feature>
<comment type="subcellular location">
    <subcellularLocation>
        <location evidence="1">Membrane</location>
        <topology evidence="1">Multi-pass membrane protein</topology>
    </subcellularLocation>
</comment>
<comment type="caution">
    <text evidence="8">The sequence shown here is derived from an EMBL/GenBank/DDBJ whole genome shotgun (WGS) entry which is preliminary data.</text>
</comment>
<dbReference type="AlphaFoldDB" id="A0A9D4UH93"/>
<dbReference type="GO" id="GO:0016811">
    <property type="term" value="F:hydrolase activity, acting on carbon-nitrogen (but not peptide) bonds, in linear amides"/>
    <property type="evidence" value="ECO:0007669"/>
    <property type="project" value="InterPro"/>
</dbReference>
<feature type="transmembrane region" description="Helical" evidence="7">
    <location>
        <begin position="175"/>
        <end position="194"/>
    </location>
</feature>
<evidence type="ECO:0008006" key="10">
    <source>
        <dbReference type="Google" id="ProtNLM"/>
    </source>
</evidence>
<dbReference type="GO" id="GO:0016020">
    <property type="term" value="C:membrane"/>
    <property type="evidence" value="ECO:0007669"/>
    <property type="project" value="UniProtKB-SubCell"/>
</dbReference>
<name>A0A9D4UH93_ADICA</name>
<evidence type="ECO:0000256" key="4">
    <source>
        <dbReference type="ARBA" id="ARBA00022801"/>
    </source>
</evidence>
<protein>
    <recommendedName>
        <fullName evidence="10">Ceramidase</fullName>
    </recommendedName>
</protein>
<evidence type="ECO:0000256" key="5">
    <source>
        <dbReference type="ARBA" id="ARBA00022989"/>
    </source>
</evidence>